<dbReference type="PANTHER" id="PTHR36932:SF1">
    <property type="entry name" value="CAPSULAR POLYSACCHARIDE BIOSYNTHESIS PROTEIN"/>
    <property type="match status" value="1"/>
</dbReference>
<dbReference type="SUPFAM" id="SSF56801">
    <property type="entry name" value="Acetyl-CoA synthetase-like"/>
    <property type="match status" value="1"/>
</dbReference>
<dbReference type="GO" id="GO:0016874">
    <property type="term" value="F:ligase activity"/>
    <property type="evidence" value="ECO:0007669"/>
    <property type="project" value="UniProtKB-KW"/>
</dbReference>
<protein>
    <submittedName>
        <fullName evidence="1">Phenylacetate--CoA ligase family protein</fullName>
    </submittedName>
</protein>
<accession>A0ABV6YYK0</accession>
<keyword evidence="2" id="KW-1185">Reference proteome</keyword>
<keyword evidence="1" id="KW-0436">Ligase</keyword>
<dbReference type="InterPro" id="IPR042099">
    <property type="entry name" value="ANL_N_sf"/>
</dbReference>
<evidence type="ECO:0000313" key="1">
    <source>
        <dbReference type="EMBL" id="MFC1851265.1"/>
    </source>
</evidence>
<reference evidence="1 2" key="1">
    <citation type="submission" date="2024-09" db="EMBL/GenBank/DDBJ databases">
        <title>Laminarin stimulates single cell rates of sulfate reduction while oxygen inhibits transcriptomic activity in coastal marine sediment.</title>
        <authorList>
            <person name="Lindsay M."/>
            <person name="Orcutt B."/>
            <person name="Emerson D."/>
            <person name="Stepanauskas R."/>
            <person name="D'Angelo T."/>
        </authorList>
    </citation>
    <scope>NUCLEOTIDE SEQUENCE [LARGE SCALE GENOMIC DNA]</scope>
    <source>
        <strain evidence="1">SAG AM-311-K15</strain>
    </source>
</reference>
<sequence length="458" mass="52795">MNWRKPLICGLLSLSGSNILSHLKQIKTYEFSTRAVINNRRQEKLHQVLLHAYHHVPYYHRILSDNGVVVEGRVCLEKFSNLPILTKDIIRQEGSALYSRDHQQRKCYLNTSGGSTGEPVTIVQDKHYDEWNIATKLYFNEMLGKEIGDAEIKLWGSVRDILAGSTSLKDRVINHLYNRKLVNCYHLGEKELYELIDLNNRFKPVAYWSYMEAALELARFLALKPRKFYAPRFIISTGGPLSEEVKTQIEAHVGCRVFDQYGSREVGGIACQCLQQQGLHTFPWWNLIEIIDENERPVENGTGRILVTTFENYSMPLIRYEIGDVATAGGYTCDCGRASFQLNRILGRTIGYFQKADGSRAHSHFIVQAMYYKDWIKRFQIIQDAIDHLLIRIECSENREMSTPDLDDITTKTRILMGKQCAVDFEFVESIKRSWSGKFMYTICKIDNGHSCGKSYEE</sequence>
<comment type="caution">
    <text evidence="1">The sequence shown here is derived from an EMBL/GenBank/DDBJ whole genome shotgun (WGS) entry which is preliminary data.</text>
</comment>
<dbReference type="InterPro" id="IPR053158">
    <property type="entry name" value="CapK_Type1_Caps_Biosynth"/>
</dbReference>
<proteinExistence type="predicted"/>
<name>A0ABV6YYK0_UNCC1</name>
<organism evidence="1 2">
    <name type="scientific">candidate division CSSED10-310 bacterium</name>
    <dbReference type="NCBI Taxonomy" id="2855610"/>
    <lineage>
        <taxon>Bacteria</taxon>
        <taxon>Bacteria division CSSED10-310</taxon>
    </lineage>
</organism>
<dbReference type="EMBL" id="JBHPBY010000171">
    <property type="protein sequence ID" value="MFC1851265.1"/>
    <property type="molecule type" value="Genomic_DNA"/>
</dbReference>
<evidence type="ECO:0000313" key="2">
    <source>
        <dbReference type="Proteomes" id="UP001594351"/>
    </source>
</evidence>
<gene>
    <name evidence="1" type="ORF">ACFL27_13800</name>
</gene>
<dbReference type="PANTHER" id="PTHR36932">
    <property type="entry name" value="CAPSULAR POLYSACCHARIDE BIOSYNTHESIS PROTEIN"/>
    <property type="match status" value="1"/>
</dbReference>
<dbReference type="Proteomes" id="UP001594351">
    <property type="component" value="Unassembled WGS sequence"/>
</dbReference>
<dbReference type="Gene3D" id="3.40.50.12780">
    <property type="entry name" value="N-terminal domain of ligase-like"/>
    <property type="match status" value="1"/>
</dbReference>